<keyword evidence="7" id="KW-1185">Reference proteome</keyword>
<dbReference type="KEGG" id="pno:SNOG_02204"/>
<keyword evidence="3" id="KW-0677">Repeat</keyword>
<feature type="compositionally biased region" description="Basic and acidic residues" evidence="5">
    <location>
        <begin position="170"/>
        <end position="194"/>
    </location>
</feature>
<organism evidence="6 7">
    <name type="scientific">Phaeosphaeria nodorum (strain SN15 / ATCC MYA-4574 / FGSC 10173)</name>
    <name type="common">Glume blotch fungus</name>
    <name type="synonym">Parastagonospora nodorum</name>
    <dbReference type="NCBI Taxonomy" id="321614"/>
    <lineage>
        <taxon>Eukaryota</taxon>
        <taxon>Fungi</taxon>
        <taxon>Dikarya</taxon>
        <taxon>Ascomycota</taxon>
        <taxon>Pezizomycotina</taxon>
        <taxon>Dothideomycetes</taxon>
        <taxon>Pleosporomycetidae</taxon>
        <taxon>Pleosporales</taxon>
        <taxon>Pleosporineae</taxon>
        <taxon>Phaeosphaeriaceae</taxon>
        <taxon>Parastagonospora</taxon>
    </lineage>
</organism>
<dbReference type="GO" id="GO:0006396">
    <property type="term" value="P:RNA processing"/>
    <property type="evidence" value="ECO:0007669"/>
    <property type="project" value="InterPro"/>
</dbReference>
<dbReference type="Gene3D" id="1.25.40.10">
    <property type="entry name" value="Tetratricopeptide repeat domain"/>
    <property type="match status" value="2"/>
</dbReference>
<evidence type="ECO:0008006" key="8">
    <source>
        <dbReference type="Google" id="ProtNLM"/>
    </source>
</evidence>
<dbReference type="RefSeq" id="XP_001792820.1">
    <property type="nucleotide sequence ID" value="XM_001792768.1"/>
</dbReference>
<dbReference type="GO" id="GO:0005634">
    <property type="term" value="C:nucleus"/>
    <property type="evidence" value="ECO:0007669"/>
    <property type="project" value="UniProtKB-SubCell"/>
</dbReference>
<dbReference type="VEuPathDB" id="FungiDB:JI435_022040"/>
<dbReference type="PANTHER" id="PTHR13471">
    <property type="entry name" value="TETRATRICOPEPTIDE-LIKE HELICAL"/>
    <property type="match status" value="1"/>
</dbReference>
<dbReference type="InterPro" id="IPR013633">
    <property type="entry name" value="NRDE-2"/>
</dbReference>
<dbReference type="Proteomes" id="UP000663193">
    <property type="component" value="Chromosome 2"/>
</dbReference>
<proteinExistence type="inferred from homology"/>
<dbReference type="OMA" id="MRDKELH"/>
<evidence type="ECO:0000313" key="7">
    <source>
        <dbReference type="Proteomes" id="UP000663193"/>
    </source>
</evidence>
<comment type="subcellular location">
    <subcellularLocation>
        <location evidence="1">Nucleus</location>
    </subcellularLocation>
</comment>
<feature type="compositionally biased region" description="Basic and acidic residues" evidence="5">
    <location>
        <begin position="48"/>
        <end position="57"/>
    </location>
</feature>
<sequence length="1010" mass="114570">MASNVPKFTSFRPKPKPAVEPPKEASKSEVRAKSSSRPKKHGAQVESRVADTPKSEQIEPSSKLYFSDRRGDPDILKYGALSRYDIPTYRRAGYGYVLGLSLDQKIDRERSSHSKTYMTYVSGRQQERLMTAKNVPKESSRTLRIVQSSESPSLAEELDFIALSNHDKRRRDDSDSREDGGPPDLDYRGIERDVSQPLDPDTQYDDHLEDLTAISELTKKNTELVRKTREHPEDIQPWLDFIEHQEVMIAPERSLGEVDEARQRQLADVRIPIYEEALKKVKNAQNDHIQLYRGLLKEAQKSWTESKLWNRWTEVLKVHTESPELWLMYLDFVQSHLARFKYEACRKTFLECLDALQGSKEVAVESVLHIFVRMTSMIHGAGYQELALAIWQSVLERNLSQPPMTAADLGDFEQFWESEAPRIGEAEASGWRKAADDDIPSNTESLLPQNPGDSIFEDFRKREHDSIEKLRYPGRASDEVGEDDAFHTIFYADIEPYIKSVPADTPTVLLLEAFLCFCGLPSLPRIGNHQRLWWDDPFIAQRGADTPSSHHLEGAEQGSIVDKFEQFFACEKTSFQMTSELLFHDDFNLSGVRIGADFIQRILQLAAMETKDAILGEYLLAFEYRHSPTEVVKTAKQLLKAQPTSQHLYHAYGLVESRRGKPEKANQVFSMALSMRTLGTSESLQLFNSWVWEALYANDHLEALWRLSSPSGKLPTRSDPTKPPNAALIQNASTTLSSISEQSLLTHAYPSAVLSTSLLALVTYLTSSLSPEIIISAHHNLLSWFTSHALHTSPASELSAQSLARFLLHHATHAPILKPSLIRTALEPYIALFPNNTILLSLYAANESRFAVDDRVRGIMAERALPTSVAGWCFAIRFEEKRAEVARTAGAIRAAYKRATHAEASGAHSLAIWTSYLRFEVEQLGVLKDRVAGERPGKDGRKRTWEKRVDEARERVKETFYAGLRNLPWCKEFIMLGFGESGKGVFGEGELWKIYRVLQEKELRVYVELD</sequence>
<evidence type="ECO:0000256" key="4">
    <source>
        <dbReference type="ARBA" id="ARBA00023242"/>
    </source>
</evidence>
<evidence type="ECO:0000256" key="1">
    <source>
        <dbReference type="ARBA" id="ARBA00004123"/>
    </source>
</evidence>
<feature type="region of interest" description="Disordered" evidence="5">
    <location>
        <begin position="165"/>
        <end position="204"/>
    </location>
</feature>
<accession>A0A7U2ES19</accession>
<evidence type="ECO:0000256" key="5">
    <source>
        <dbReference type="SAM" id="MobiDB-lite"/>
    </source>
</evidence>
<feature type="region of interest" description="Disordered" evidence="5">
    <location>
        <begin position="427"/>
        <end position="447"/>
    </location>
</feature>
<reference evidence="7" key="1">
    <citation type="journal article" date="2021" name="BMC Genomics">
        <title>Chromosome-level genome assembly and manually-curated proteome of model necrotroph Parastagonospora nodorum Sn15 reveals a genome-wide trove of candidate effector homologs, and redundancy of virulence-related functions within an accessory chromosome.</title>
        <authorList>
            <person name="Bertazzoni S."/>
            <person name="Jones D.A.B."/>
            <person name="Phan H.T."/>
            <person name="Tan K.-C."/>
            <person name="Hane J.K."/>
        </authorList>
    </citation>
    <scope>NUCLEOTIDE SEQUENCE [LARGE SCALE GENOMIC DNA]</scope>
    <source>
        <strain evidence="7">SN15 / ATCC MYA-4574 / FGSC 10173)</strain>
    </source>
</reference>
<evidence type="ECO:0000256" key="3">
    <source>
        <dbReference type="ARBA" id="ARBA00022737"/>
    </source>
</evidence>
<dbReference type="OrthoDB" id="297219at2759"/>
<dbReference type="SMART" id="SM00386">
    <property type="entry name" value="HAT"/>
    <property type="match status" value="3"/>
</dbReference>
<dbReference type="PANTHER" id="PTHR13471:SF0">
    <property type="entry name" value="NUCLEAR EXOSOME REGULATOR NRDE2"/>
    <property type="match status" value="1"/>
</dbReference>
<keyword evidence="4" id="KW-0539">Nucleus</keyword>
<name>A0A7U2ES19_PHANO</name>
<protein>
    <recommendedName>
        <fullName evidence="8">DUF1740-domain-containing protein</fullName>
    </recommendedName>
</protein>
<evidence type="ECO:0000313" key="6">
    <source>
        <dbReference type="EMBL" id="QRC92036.1"/>
    </source>
</evidence>
<dbReference type="AlphaFoldDB" id="A0A7U2ES19"/>
<feature type="compositionally biased region" description="Basic and acidic residues" evidence="5">
    <location>
        <begin position="21"/>
        <end position="32"/>
    </location>
</feature>
<comment type="similarity">
    <text evidence="2">Belongs to the NRDE2 family.</text>
</comment>
<feature type="region of interest" description="Disordered" evidence="5">
    <location>
        <begin position="1"/>
        <end position="72"/>
    </location>
</feature>
<gene>
    <name evidence="6" type="ORF">JI435_022040</name>
</gene>
<dbReference type="InterPro" id="IPR003107">
    <property type="entry name" value="HAT"/>
</dbReference>
<dbReference type="EMBL" id="CP069024">
    <property type="protein sequence ID" value="QRC92036.1"/>
    <property type="molecule type" value="Genomic_DNA"/>
</dbReference>
<dbReference type="Pfam" id="PF08424">
    <property type="entry name" value="NRDE-2"/>
    <property type="match status" value="1"/>
</dbReference>
<evidence type="ECO:0000256" key="2">
    <source>
        <dbReference type="ARBA" id="ARBA00009265"/>
    </source>
</evidence>
<dbReference type="InterPro" id="IPR011990">
    <property type="entry name" value="TPR-like_helical_dom_sf"/>
</dbReference>
<dbReference type="SUPFAM" id="SSF48452">
    <property type="entry name" value="TPR-like"/>
    <property type="match status" value="1"/>
</dbReference>